<keyword evidence="2" id="KW-0378">Hydrolase</keyword>
<evidence type="ECO:0000256" key="1">
    <source>
        <dbReference type="SAM" id="MobiDB-lite"/>
    </source>
</evidence>
<dbReference type="InterPro" id="IPR029069">
    <property type="entry name" value="HotDog_dom_sf"/>
</dbReference>
<feature type="region of interest" description="Disordered" evidence="1">
    <location>
        <begin position="121"/>
        <end position="143"/>
    </location>
</feature>
<accession>A0A495VZQ8</accession>
<organism evidence="2 3">
    <name type="scientific">Saccharothrix australiensis</name>
    <dbReference type="NCBI Taxonomy" id="2072"/>
    <lineage>
        <taxon>Bacteria</taxon>
        <taxon>Bacillati</taxon>
        <taxon>Actinomycetota</taxon>
        <taxon>Actinomycetes</taxon>
        <taxon>Pseudonocardiales</taxon>
        <taxon>Pseudonocardiaceae</taxon>
        <taxon>Saccharothrix</taxon>
    </lineage>
</organism>
<dbReference type="EMBL" id="RBXO01000001">
    <property type="protein sequence ID" value="RKT54846.1"/>
    <property type="molecule type" value="Genomic_DNA"/>
</dbReference>
<dbReference type="Gene3D" id="3.10.129.10">
    <property type="entry name" value="Hotdog Thioesterase"/>
    <property type="match status" value="1"/>
</dbReference>
<evidence type="ECO:0000313" key="2">
    <source>
        <dbReference type="EMBL" id="RKT54846.1"/>
    </source>
</evidence>
<keyword evidence="3" id="KW-1185">Reference proteome</keyword>
<name>A0A495VZQ8_9PSEU</name>
<comment type="caution">
    <text evidence="2">The sequence shown here is derived from an EMBL/GenBank/DDBJ whole genome shotgun (WGS) entry which is preliminary data.</text>
</comment>
<proteinExistence type="predicted"/>
<dbReference type="OrthoDB" id="3467114at2"/>
<dbReference type="SUPFAM" id="SSF54637">
    <property type="entry name" value="Thioesterase/thiol ester dehydrase-isomerase"/>
    <property type="match status" value="1"/>
</dbReference>
<gene>
    <name evidence="2" type="ORF">C8E97_3495</name>
</gene>
<dbReference type="AlphaFoldDB" id="A0A495VZQ8"/>
<dbReference type="Proteomes" id="UP000282084">
    <property type="component" value="Unassembled WGS sequence"/>
</dbReference>
<dbReference type="RefSeq" id="WP_121006654.1">
    <property type="nucleotide sequence ID" value="NZ_RBXO01000001.1"/>
</dbReference>
<reference evidence="2 3" key="1">
    <citation type="submission" date="2018-10" db="EMBL/GenBank/DDBJ databases">
        <title>Sequencing the genomes of 1000 actinobacteria strains.</title>
        <authorList>
            <person name="Klenk H.-P."/>
        </authorList>
    </citation>
    <scope>NUCLEOTIDE SEQUENCE [LARGE SCALE GENOMIC DNA]</scope>
    <source>
        <strain evidence="2 3">DSM 43800</strain>
    </source>
</reference>
<dbReference type="Pfam" id="PF13279">
    <property type="entry name" value="4HBT_2"/>
    <property type="match status" value="1"/>
</dbReference>
<evidence type="ECO:0000313" key="3">
    <source>
        <dbReference type="Proteomes" id="UP000282084"/>
    </source>
</evidence>
<dbReference type="CDD" id="cd00586">
    <property type="entry name" value="4HBT"/>
    <property type="match status" value="1"/>
</dbReference>
<sequence length="143" mass="15806">MATPDATPDGRFEATVERRVEWHDTDAAGHQHHSAVLRWAEQAEAELLRRHGLARLFGRTPRVRHEVDYRARLWFGECVRTRLRVVRLGRASLEYAFTVHGESGLAAEGRVVVAHVPPGASAGTPWPDDVRSALDGAAGAGRR</sequence>
<dbReference type="GO" id="GO:0016787">
    <property type="term" value="F:hydrolase activity"/>
    <property type="evidence" value="ECO:0007669"/>
    <property type="project" value="UniProtKB-KW"/>
</dbReference>
<protein>
    <submittedName>
        <fullName evidence="2">Acyl-CoA thioester hydrolase</fullName>
    </submittedName>
</protein>